<evidence type="ECO:0000313" key="6">
    <source>
        <dbReference type="EMBL" id="WRS38795.1"/>
    </source>
</evidence>
<dbReference type="Gene3D" id="1.10.10.10">
    <property type="entry name" value="Winged helix-like DNA-binding domain superfamily/Winged helix DNA-binding domain"/>
    <property type="match status" value="1"/>
</dbReference>
<gene>
    <name evidence="6" type="ORF">VA613_12405</name>
</gene>
<dbReference type="InterPro" id="IPR000847">
    <property type="entry name" value="LysR_HTH_N"/>
</dbReference>
<dbReference type="CDD" id="cd05466">
    <property type="entry name" value="PBP2_LTTR_substrate"/>
    <property type="match status" value="1"/>
</dbReference>
<dbReference type="PRINTS" id="PR00039">
    <property type="entry name" value="HTHLYSR"/>
</dbReference>
<accession>A0ABZ1CI84</accession>
<dbReference type="Proteomes" id="UP001334732">
    <property type="component" value="Chromosome"/>
</dbReference>
<name>A0ABZ1CI84_9PROT</name>
<organism evidence="6 7">
    <name type="scientific">Thiobacillus sedimenti</name>
    <dbReference type="NCBI Taxonomy" id="3110231"/>
    <lineage>
        <taxon>Bacteria</taxon>
        <taxon>Pseudomonadati</taxon>
        <taxon>Pseudomonadota</taxon>
        <taxon>Betaproteobacteria</taxon>
        <taxon>Nitrosomonadales</taxon>
        <taxon>Thiobacillaceae</taxon>
        <taxon>Thiobacillus</taxon>
    </lineage>
</organism>
<dbReference type="EMBL" id="CP141769">
    <property type="protein sequence ID" value="WRS38795.1"/>
    <property type="molecule type" value="Genomic_DNA"/>
</dbReference>
<reference evidence="6 7" key="1">
    <citation type="submission" date="2023-12" db="EMBL/GenBank/DDBJ databases">
        <title>Thiobacillus sedimentum sp. nov., a chemolithoautotrophic sulfur-oxidizing bacterium isolated from freshwater sediment.</title>
        <authorList>
            <person name="Luo J."/>
            <person name="Dai C."/>
        </authorList>
    </citation>
    <scope>NUCLEOTIDE SEQUENCE [LARGE SCALE GENOMIC DNA]</scope>
    <source>
        <strain evidence="6 7">SCUT-2</strain>
    </source>
</reference>
<protein>
    <submittedName>
        <fullName evidence="6">LysR family transcriptional regulator</fullName>
    </submittedName>
</protein>
<keyword evidence="4" id="KW-0804">Transcription</keyword>
<evidence type="ECO:0000259" key="5">
    <source>
        <dbReference type="PROSITE" id="PS50931"/>
    </source>
</evidence>
<feature type="domain" description="HTH lysR-type" evidence="5">
    <location>
        <begin position="1"/>
        <end position="58"/>
    </location>
</feature>
<dbReference type="PROSITE" id="PS50931">
    <property type="entry name" value="HTH_LYSR"/>
    <property type="match status" value="1"/>
</dbReference>
<evidence type="ECO:0000313" key="7">
    <source>
        <dbReference type="Proteomes" id="UP001334732"/>
    </source>
</evidence>
<keyword evidence="3" id="KW-0238">DNA-binding</keyword>
<dbReference type="RefSeq" id="WP_324779327.1">
    <property type="nucleotide sequence ID" value="NZ_CP141769.1"/>
</dbReference>
<dbReference type="InterPro" id="IPR036390">
    <property type="entry name" value="WH_DNA-bd_sf"/>
</dbReference>
<evidence type="ECO:0000256" key="2">
    <source>
        <dbReference type="ARBA" id="ARBA00023015"/>
    </source>
</evidence>
<evidence type="ECO:0000256" key="3">
    <source>
        <dbReference type="ARBA" id="ARBA00023125"/>
    </source>
</evidence>
<evidence type="ECO:0000256" key="1">
    <source>
        <dbReference type="ARBA" id="ARBA00009437"/>
    </source>
</evidence>
<dbReference type="InterPro" id="IPR036388">
    <property type="entry name" value="WH-like_DNA-bd_sf"/>
</dbReference>
<dbReference type="SUPFAM" id="SSF46785">
    <property type="entry name" value="Winged helix' DNA-binding domain"/>
    <property type="match status" value="1"/>
</dbReference>
<proteinExistence type="inferred from homology"/>
<dbReference type="Pfam" id="PF03466">
    <property type="entry name" value="LysR_substrate"/>
    <property type="match status" value="1"/>
</dbReference>
<dbReference type="PANTHER" id="PTHR30126">
    <property type="entry name" value="HTH-TYPE TRANSCRIPTIONAL REGULATOR"/>
    <property type="match status" value="1"/>
</dbReference>
<sequence>MDTELARTFLAVAATGNFVAAANRLHVTQSTVSARIHSLETTLGARLFHRGRNGAELTPSGKRFLRHAKHLVRTLEQALHDVGLPQGFRDVLTLSGRIALWEGFLPHWVDWMRKAAPDISLRLEIGFEEDIMQSLIEGTVDIGVLYTPTSRPGLVVEPLFDETLVLVTNDPARGWPDDGYIHIDWGPEFHAQFSDHHPDAPPPTLVANIGWLGVQQLLTYGGSGYFPERLVRHYIEAGQLWEVPDNPQFKLPAYMVFPRDGEGDTPTLSIGLEGLRTLAQEEQLRK</sequence>
<dbReference type="SUPFAM" id="SSF53850">
    <property type="entry name" value="Periplasmic binding protein-like II"/>
    <property type="match status" value="1"/>
</dbReference>
<keyword evidence="2" id="KW-0805">Transcription regulation</keyword>
<comment type="similarity">
    <text evidence="1">Belongs to the LysR transcriptional regulatory family.</text>
</comment>
<keyword evidence="7" id="KW-1185">Reference proteome</keyword>
<dbReference type="PANTHER" id="PTHR30126:SF21">
    <property type="entry name" value="TRANSCRIPTIONAL REGULATOR-RELATED"/>
    <property type="match status" value="1"/>
</dbReference>
<dbReference type="InterPro" id="IPR005119">
    <property type="entry name" value="LysR_subst-bd"/>
</dbReference>
<dbReference type="Pfam" id="PF00126">
    <property type="entry name" value="HTH_1"/>
    <property type="match status" value="1"/>
</dbReference>
<dbReference type="Gene3D" id="3.40.190.10">
    <property type="entry name" value="Periplasmic binding protein-like II"/>
    <property type="match status" value="1"/>
</dbReference>
<evidence type="ECO:0000256" key="4">
    <source>
        <dbReference type="ARBA" id="ARBA00023163"/>
    </source>
</evidence>